<keyword evidence="1" id="KW-1133">Transmembrane helix</keyword>
<reference evidence="2 3" key="1">
    <citation type="submission" date="2017-03" db="EMBL/GenBank/DDBJ databases">
        <authorList>
            <person name="Afonso C.L."/>
            <person name="Miller P.J."/>
            <person name="Scott M.A."/>
            <person name="Spackman E."/>
            <person name="Goraichik I."/>
            <person name="Dimitrov K.M."/>
            <person name="Suarez D.L."/>
            <person name="Swayne D.E."/>
        </authorList>
    </citation>
    <scope>NUCLEOTIDE SEQUENCE [LARGE SCALE GENOMIC DNA]</scope>
    <source>
        <strain evidence="2 3">CECT 8397</strain>
    </source>
</reference>
<proteinExistence type="predicted"/>
<dbReference type="Proteomes" id="UP000193623">
    <property type="component" value="Unassembled WGS sequence"/>
</dbReference>
<evidence type="ECO:0000313" key="3">
    <source>
        <dbReference type="Proteomes" id="UP000193623"/>
    </source>
</evidence>
<dbReference type="OrthoDB" id="6119856at2"/>
<dbReference type="InterPro" id="IPR008407">
    <property type="entry name" value="Brnchd-chn_aa_trnsp_AzlD"/>
</dbReference>
<evidence type="ECO:0000313" key="2">
    <source>
        <dbReference type="EMBL" id="SLN53456.1"/>
    </source>
</evidence>
<protein>
    <submittedName>
        <fullName evidence="2">Branched-chain amino acid transport protein (AzlD)</fullName>
    </submittedName>
</protein>
<keyword evidence="1" id="KW-0812">Transmembrane</keyword>
<gene>
    <name evidence="2" type="ORF">PSJ8397_02780</name>
</gene>
<dbReference type="AlphaFoldDB" id="A0A1Y5T683"/>
<dbReference type="EMBL" id="FWFT01000005">
    <property type="protein sequence ID" value="SLN53456.1"/>
    <property type="molecule type" value="Genomic_DNA"/>
</dbReference>
<feature type="transmembrane region" description="Helical" evidence="1">
    <location>
        <begin position="6"/>
        <end position="29"/>
    </location>
</feature>
<name>A0A1Y5T683_9RHOB</name>
<feature type="transmembrane region" description="Helical" evidence="1">
    <location>
        <begin position="41"/>
        <end position="62"/>
    </location>
</feature>
<evidence type="ECO:0000256" key="1">
    <source>
        <dbReference type="SAM" id="Phobius"/>
    </source>
</evidence>
<feature type="transmembrane region" description="Helical" evidence="1">
    <location>
        <begin position="88"/>
        <end position="107"/>
    </location>
</feature>
<dbReference type="RefSeq" id="WP_085865185.1">
    <property type="nucleotide sequence ID" value="NZ_FWFT01000005.1"/>
</dbReference>
<keyword evidence="1" id="KW-0472">Membrane</keyword>
<keyword evidence="3" id="KW-1185">Reference proteome</keyword>
<organism evidence="2 3">
    <name type="scientific">Pseudooctadecabacter jejudonensis</name>
    <dbReference type="NCBI Taxonomy" id="1391910"/>
    <lineage>
        <taxon>Bacteria</taxon>
        <taxon>Pseudomonadati</taxon>
        <taxon>Pseudomonadota</taxon>
        <taxon>Alphaproteobacteria</taxon>
        <taxon>Rhodobacterales</taxon>
        <taxon>Paracoccaceae</taxon>
        <taxon>Pseudooctadecabacter</taxon>
    </lineage>
</organism>
<dbReference type="Pfam" id="PF05437">
    <property type="entry name" value="AzlD"/>
    <property type="match status" value="1"/>
</dbReference>
<sequence length="109" mass="11658">MTDAYIWTIIAILGIGTYLIRFSFLGLIAGRDLPEWMLRHLRYTAVAVLPGLVAPLVLWPSATEGEVDPARLCAALVTFGVGIVTRNVVAAILCGGVTLYVMIWALGGA</sequence>
<accession>A0A1Y5T683</accession>